<dbReference type="OrthoDB" id="1933717at2759"/>
<dbReference type="InterPro" id="IPR036291">
    <property type="entry name" value="NAD(P)-bd_dom_sf"/>
</dbReference>
<evidence type="ECO:0000313" key="5">
    <source>
        <dbReference type="Proteomes" id="UP000186922"/>
    </source>
</evidence>
<evidence type="ECO:0008006" key="6">
    <source>
        <dbReference type="Google" id="ProtNLM"/>
    </source>
</evidence>
<reference evidence="4 5" key="1">
    <citation type="journal article" date="2016" name="Nat. Commun.">
        <title>Extremotolerant tardigrade genome and improved radiotolerance of human cultured cells by tardigrade-unique protein.</title>
        <authorList>
            <person name="Hashimoto T."/>
            <person name="Horikawa D.D."/>
            <person name="Saito Y."/>
            <person name="Kuwahara H."/>
            <person name="Kozuka-Hata H."/>
            <person name="Shin-I T."/>
            <person name="Minakuchi Y."/>
            <person name="Ohishi K."/>
            <person name="Motoyama A."/>
            <person name="Aizu T."/>
            <person name="Enomoto A."/>
            <person name="Kondo K."/>
            <person name="Tanaka S."/>
            <person name="Hara Y."/>
            <person name="Koshikawa S."/>
            <person name="Sagara H."/>
            <person name="Miura T."/>
            <person name="Yokobori S."/>
            <person name="Miyagawa K."/>
            <person name="Suzuki Y."/>
            <person name="Kubo T."/>
            <person name="Oyama M."/>
            <person name="Kohara Y."/>
            <person name="Fujiyama A."/>
            <person name="Arakawa K."/>
            <person name="Katayama T."/>
            <person name="Toyoda A."/>
            <person name="Kunieda T."/>
        </authorList>
    </citation>
    <scope>NUCLEOTIDE SEQUENCE [LARGE SCALE GENOMIC DNA]</scope>
    <source>
        <strain evidence="4 5">YOKOZUNA-1</strain>
    </source>
</reference>
<dbReference type="PANTHER" id="PTHR43115">
    <property type="entry name" value="DEHYDROGENASE/REDUCTASE SDR FAMILY MEMBER 11"/>
    <property type="match status" value="1"/>
</dbReference>
<dbReference type="FunFam" id="3.40.50.720:FF:000047">
    <property type="entry name" value="NADP-dependent L-serine/L-allo-threonine dehydrogenase"/>
    <property type="match status" value="1"/>
</dbReference>
<dbReference type="PRINTS" id="PR00081">
    <property type="entry name" value="GDHRDH"/>
</dbReference>
<dbReference type="PRINTS" id="PR00080">
    <property type="entry name" value="SDRFAMILY"/>
</dbReference>
<dbReference type="AlphaFoldDB" id="A0A1D1WBK7"/>
<dbReference type="PANTHER" id="PTHR43115:SF4">
    <property type="entry name" value="DEHYDROGENASE_REDUCTASE SDR FAMILY MEMBER 11"/>
    <property type="match status" value="1"/>
</dbReference>
<dbReference type="Gene3D" id="3.40.50.720">
    <property type="entry name" value="NAD(P)-binding Rossmann-like Domain"/>
    <property type="match status" value="1"/>
</dbReference>
<keyword evidence="2" id="KW-0560">Oxidoreductase</keyword>
<dbReference type="SUPFAM" id="SSF51735">
    <property type="entry name" value="NAD(P)-binding Rossmann-fold domains"/>
    <property type="match status" value="1"/>
</dbReference>
<dbReference type="EMBL" id="BDGG01000020">
    <property type="protein sequence ID" value="GAV09069.1"/>
    <property type="molecule type" value="Genomic_DNA"/>
</dbReference>
<comment type="similarity">
    <text evidence="1 3">Belongs to the short-chain dehydrogenases/reductases (SDR) family.</text>
</comment>
<comment type="caution">
    <text evidence="4">The sequence shown here is derived from an EMBL/GenBank/DDBJ whole genome shotgun (WGS) entry which is preliminary data.</text>
</comment>
<gene>
    <name evidence="4" type="primary">RvY_18667-1</name>
    <name evidence="4" type="synonym">RvY_18667.1</name>
    <name evidence="4" type="ORF">RvY_18667</name>
</gene>
<evidence type="ECO:0000313" key="4">
    <source>
        <dbReference type="EMBL" id="GAV09069.1"/>
    </source>
</evidence>
<sequence length="247" mass="26800">MERWKGRVAIVTGASRGIGLSITEALARNGMIVIACARNIEDIQELQRSLPPGANDIRARVCDASKEEDILCLFRDIEASPGYVDVLVNNVGVAPNQPPLADSSTFAWRDMLNLNVLAGSVFTRGALRLMEHDGRNAGNIININSTYGSYIRPGSGMSFYAGTKHMLTALSKALNAELRQKKSKVRVTNLSPSVTRTSATEKSLHLFGFPPLEPQDVSQAVLFVLSAPPHVNIRQLSIASTESPIIF</sequence>
<dbReference type="Proteomes" id="UP000186922">
    <property type="component" value="Unassembled WGS sequence"/>
</dbReference>
<proteinExistence type="inferred from homology"/>
<organism evidence="4 5">
    <name type="scientific">Ramazzottius varieornatus</name>
    <name type="common">Water bear</name>
    <name type="synonym">Tardigrade</name>
    <dbReference type="NCBI Taxonomy" id="947166"/>
    <lineage>
        <taxon>Eukaryota</taxon>
        <taxon>Metazoa</taxon>
        <taxon>Ecdysozoa</taxon>
        <taxon>Tardigrada</taxon>
        <taxon>Eutardigrada</taxon>
        <taxon>Parachela</taxon>
        <taxon>Hypsibioidea</taxon>
        <taxon>Ramazzottiidae</taxon>
        <taxon>Ramazzottius</taxon>
    </lineage>
</organism>
<keyword evidence="5" id="KW-1185">Reference proteome</keyword>
<evidence type="ECO:0000256" key="1">
    <source>
        <dbReference type="ARBA" id="ARBA00006484"/>
    </source>
</evidence>
<name>A0A1D1WBK7_RAMVA</name>
<dbReference type="InterPro" id="IPR002347">
    <property type="entry name" value="SDR_fam"/>
</dbReference>
<accession>A0A1D1WBK7</accession>
<protein>
    <recommendedName>
        <fullName evidence="6">Dehydrogenase/reductase SDR family member 11</fullName>
    </recommendedName>
</protein>
<evidence type="ECO:0000256" key="2">
    <source>
        <dbReference type="ARBA" id="ARBA00023002"/>
    </source>
</evidence>
<dbReference type="Pfam" id="PF00106">
    <property type="entry name" value="adh_short"/>
    <property type="match status" value="1"/>
</dbReference>
<dbReference type="STRING" id="947166.A0A1D1WBK7"/>
<dbReference type="GO" id="GO:0016616">
    <property type="term" value="F:oxidoreductase activity, acting on the CH-OH group of donors, NAD or NADP as acceptor"/>
    <property type="evidence" value="ECO:0007669"/>
    <property type="project" value="UniProtKB-ARBA"/>
</dbReference>
<evidence type="ECO:0000256" key="3">
    <source>
        <dbReference type="RuleBase" id="RU000363"/>
    </source>
</evidence>